<evidence type="ECO:0000313" key="2">
    <source>
        <dbReference type="Proteomes" id="UP000027442"/>
    </source>
</evidence>
<dbReference type="RefSeq" id="WP_018967570.1">
    <property type="nucleotide sequence ID" value="NZ_KB899215.1"/>
</dbReference>
<reference evidence="1 2" key="1">
    <citation type="submission" date="2013-08" db="EMBL/GenBank/DDBJ databases">
        <authorList>
            <person name="Weinstock G."/>
            <person name="Sodergren E."/>
            <person name="Wylie T."/>
            <person name="Fulton L."/>
            <person name="Fulton R."/>
            <person name="Fronick C."/>
            <person name="O'Laughlin M."/>
            <person name="Godfrey J."/>
            <person name="Miner T."/>
            <person name="Herter B."/>
            <person name="Appelbaum E."/>
            <person name="Cordes M."/>
            <person name="Lek S."/>
            <person name="Wollam A."/>
            <person name="Pepin K.H."/>
            <person name="Palsikar V.B."/>
            <person name="Mitreva M."/>
            <person name="Wilson R.K."/>
        </authorList>
    </citation>
    <scope>NUCLEOTIDE SEQUENCE [LARGE SCALE GENOMIC DNA]</scope>
    <source>
        <strain evidence="1 2">ATCC 15930</strain>
    </source>
</reference>
<evidence type="ECO:0000313" key="1">
    <source>
        <dbReference type="EMBL" id="KDR50764.1"/>
    </source>
</evidence>
<accession>A0A069QFJ1</accession>
<organism evidence="1 2">
    <name type="scientific">Hoylesella loescheii DSM 19665 = JCM 12249 = ATCC 15930</name>
    <dbReference type="NCBI Taxonomy" id="1122985"/>
    <lineage>
        <taxon>Bacteria</taxon>
        <taxon>Pseudomonadati</taxon>
        <taxon>Bacteroidota</taxon>
        <taxon>Bacteroidia</taxon>
        <taxon>Bacteroidales</taxon>
        <taxon>Prevotellaceae</taxon>
        <taxon>Hoylesella</taxon>
    </lineage>
</organism>
<proteinExistence type="predicted"/>
<keyword evidence="2" id="KW-1185">Reference proteome</keyword>
<dbReference type="HOGENOM" id="CLU_993419_0_0_10"/>
<dbReference type="Proteomes" id="UP000027442">
    <property type="component" value="Unassembled WGS sequence"/>
</dbReference>
<dbReference type="AlphaFoldDB" id="A0A069QFJ1"/>
<name>A0A069QFJ1_HOYLO</name>
<sequence length="280" mass="32849">MKKETIFIITLLLFLSQSESGMRAASISHDTLKVVDYVSLLTGDSIKYWDDESPWGGGYVFQKKDQRFWQYDENRCFFIVCPQDCYPRYFLIDGDTLIVSYIPSKERPECLYLVEKILKLTEDTLIVQVIDKWDEFLPATYIKSKDQSSPLKNPPNLYNRRVPEPDVSKDKLSCMIDSIYNVLSPMNAFPDSVDVTIKVRVNKSGKVVKIKYKETPPDSITYHAFYSAFLLLVKNIPFKPGRDVETKETFEMEVLLPFTIHVSKKWFKRKHRKLRRRKEQ</sequence>
<dbReference type="EMBL" id="JNGW01000140">
    <property type="protein sequence ID" value="KDR50764.1"/>
    <property type="molecule type" value="Genomic_DNA"/>
</dbReference>
<dbReference type="PATRIC" id="fig|1122985.7.peg.3321"/>
<gene>
    <name evidence="1" type="ORF">HMPREF1991_03206</name>
</gene>
<protein>
    <submittedName>
        <fullName evidence="1">Uncharacterized protein</fullName>
    </submittedName>
</protein>
<comment type="caution">
    <text evidence="1">The sequence shown here is derived from an EMBL/GenBank/DDBJ whole genome shotgun (WGS) entry which is preliminary data.</text>
</comment>